<accession>A0A3S1DQ30</accession>
<protein>
    <submittedName>
        <fullName evidence="2">DUF4825 domain-containing protein</fullName>
    </submittedName>
</protein>
<reference evidence="2 3" key="1">
    <citation type="submission" date="2018-12" db="EMBL/GenBank/DDBJ databases">
        <authorList>
            <person name="Sun L."/>
            <person name="Chen Z."/>
        </authorList>
    </citation>
    <scope>NUCLEOTIDE SEQUENCE [LARGE SCALE GENOMIC DNA]</scope>
    <source>
        <strain evidence="2 3">DSM 15890</strain>
    </source>
</reference>
<dbReference type="Proteomes" id="UP000279446">
    <property type="component" value="Unassembled WGS sequence"/>
</dbReference>
<feature type="domain" description="DUF4825" evidence="1">
    <location>
        <begin position="54"/>
        <end position="135"/>
    </location>
</feature>
<dbReference type="InterPro" id="IPR032250">
    <property type="entry name" value="DUF4825"/>
</dbReference>
<comment type="caution">
    <text evidence="2">The sequence shown here is derived from an EMBL/GenBank/DDBJ whole genome shotgun (WGS) entry which is preliminary data.</text>
</comment>
<gene>
    <name evidence="2" type="ORF">EJP82_16865</name>
</gene>
<dbReference type="EMBL" id="RZNY01000014">
    <property type="protein sequence ID" value="RUT44633.1"/>
    <property type="molecule type" value="Genomic_DNA"/>
</dbReference>
<dbReference type="OrthoDB" id="2437505at2"/>
<organism evidence="2 3">
    <name type="scientific">Paenibacillus anaericanus</name>
    <dbReference type="NCBI Taxonomy" id="170367"/>
    <lineage>
        <taxon>Bacteria</taxon>
        <taxon>Bacillati</taxon>
        <taxon>Bacillota</taxon>
        <taxon>Bacilli</taxon>
        <taxon>Bacillales</taxon>
        <taxon>Paenibacillaceae</taxon>
        <taxon>Paenibacillus</taxon>
    </lineage>
</organism>
<evidence type="ECO:0000259" key="1">
    <source>
        <dbReference type="Pfam" id="PF16107"/>
    </source>
</evidence>
<proteinExistence type="predicted"/>
<keyword evidence="3" id="KW-1185">Reference proteome</keyword>
<sequence>MMKTRNMIIMVLLVLGIGLFAVVQGWIIPQKEQNEQRYITEQQDPRTHDIGNVLKFKSKYMGDFSNFDHLISSLPLNHIERTYQLYSDQLTAQINYKDTVSGIGRTMVEQSLIYNATAAFALIDNLNTINFDFMDLDYQVTRQDVESWYGVTVSTLLDEDTWRTKVQEQLDDEEYVLNCSKAILINAYFSD</sequence>
<dbReference type="AlphaFoldDB" id="A0A3S1DQ30"/>
<name>A0A3S1DQ30_9BACL</name>
<evidence type="ECO:0000313" key="2">
    <source>
        <dbReference type="EMBL" id="RUT44633.1"/>
    </source>
</evidence>
<dbReference type="Pfam" id="PF16107">
    <property type="entry name" value="DUF4825"/>
    <property type="match status" value="1"/>
</dbReference>
<evidence type="ECO:0000313" key="3">
    <source>
        <dbReference type="Proteomes" id="UP000279446"/>
    </source>
</evidence>